<sequence length="311" mass="36281">MLKIPDSDWRNDAGVPQISVAFLRKKTPQTIRFTQWVQRTHANLLKAPENVLSCCTSGLIEGDIPDKNGWISACDALALLTYSIHSSQNEPLIDAIGQKAGLELPVRPGESRLEGQFGVKLRDLITELRNQPHFVHYELEQQKTIGPYRVDFFLTEQWYTDMAKGETAKRQFIIEFDEAAHRSKRYQLNDKRRDQWLRDNLPGIMLIRVRHEEQETWFRAVQHLKRFVRLEDCYAHCLRMACVDLSAPELRISSTSAQKAYDAAQNECSFLLKSPRQPLKEMEKLLNRMAIPFDKRRDRHFRRAKLRSYGI</sequence>
<name>A0A212I7K2_9ENTR</name>
<evidence type="ECO:0000313" key="2">
    <source>
        <dbReference type="EMBL" id="SBV63943.1"/>
    </source>
</evidence>
<dbReference type="Gene3D" id="3.40.960.10">
    <property type="entry name" value="VSR Endonuclease"/>
    <property type="match status" value="1"/>
</dbReference>
<proteinExistence type="predicted"/>
<evidence type="ECO:0000313" key="1">
    <source>
        <dbReference type="EMBL" id="SBV62792.1"/>
    </source>
</evidence>
<reference evidence="1" key="1">
    <citation type="submission" date="2016-04" db="EMBL/GenBank/DDBJ databases">
        <authorList>
            <person name="Evans L.H."/>
            <person name="Alamgir A."/>
            <person name="Owens N."/>
            <person name="Weber N.D."/>
            <person name="Virtaneva K."/>
            <person name="Barbian K."/>
            <person name="Babar A."/>
            <person name="Rosenke K."/>
        </authorList>
    </citation>
    <scope>NUCLEOTIDE SEQUENCE</scope>
    <source>
        <strain evidence="1">86-2</strain>
        <strain evidence="2">92-3</strain>
    </source>
</reference>
<dbReference type="EMBL" id="FLUB01000016">
    <property type="protein sequence ID" value="SBV63943.1"/>
    <property type="molecule type" value="Genomic_DNA"/>
</dbReference>
<gene>
    <name evidence="1" type="ORF">KL86CIT2_260006</name>
    <name evidence="2" type="ORF">KM92CIT3_40174</name>
</gene>
<dbReference type="AlphaFoldDB" id="A0A212I7K2"/>
<accession>A0A212I7K2</accession>
<organism evidence="1">
    <name type="scientific">uncultured Citrobacter sp</name>
    <dbReference type="NCBI Taxonomy" id="200446"/>
    <lineage>
        <taxon>Bacteria</taxon>
        <taxon>Pseudomonadati</taxon>
        <taxon>Pseudomonadota</taxon>
        <taxon>Gammaproteobacteria</taxon>
        <taxon>Enterobacterales</taxon>
        <taxon>Enterobacteriaceae</taxon>
        <taxon>Citrobacter</taxon>
        <taxon>environmental samples</taxon>
    </lineage>
</organism>
<dbReference type="EMBL" id="FLUA01000023">
    <property type="protein sequence ID" value="SBV62792.1"/>
    <property type="molecule type" value="Genomic_DNA"/>
</dbReference>
<protein>
    <submittedName>
        <fullName evidence="1">Uncharacterized protein</fullName>
    </submittedName>
</protein>
<dbReference type="RefSeq" id="WP_046275188.1">
    <property type="nucleotide sequence ID" value="NZ_LT598670.1"/>
</dbReference>